<feature type="region of interest" description="Disordered" evidence="5">
    <location>
        <begin position="1"/>
        <end position="65"/>
    </location>
</feature>
<name>A0A8X6IIM9_TRICU</name>
<feature type="compositionally biased region" description="Polar residues" evidence="5">
    <location>
        <begin position="332"/>
        <end position="342"/>
    </location>
</feature>
<organism evidence="7 8">
    <name type="scientific">Trichonephila clavata</name>
    <name type="common">Joro spider</name>
    <name type="synonym">Nephila clavata</name>
    <dbReference type="NCBI Taxonomy" id="2740835"/>
    <lineage>
        <taxon>Eukaryota</taxon>
        <taxon>Metazoa</taxon>
        <taxon>Ecdysozoa</taxon>
        <taxon>Arthropoda</taxon>
        <taxon>Chelicerata</taxon>
        <taxon>Arachnida</taxon>
        <taxon>Araneae</taxon>
        <taxon>Araneomorphae</taxon>
        <taxon>Entelegynae</taxon>
        <taxon>Araneoidea</taxon>
        <taxon>Nephilidae</taxon>
        <taxon>Trichonephila</taxon>
    </lineage>
</organism>
<feature type="compositionally biased region" description="Acidic residues" evidence="5">
    <location>
        <begin position="1"/>
        <end position="11"/>
    </location>
</feature>
<sequence>MEELDFEDEESASVHEKILDESENNKIDNDLNDEKESDSDSGEIVDEEEPTDLEEGEIKDSDPKASKNSEIACRFFKRGTCMFGSQCQYLHVSDSVYKMFDSAPHRSINFKSEPPDFYKPPPCNLNFFQTRIEADQVNLMMPNPNFQRQEEVHENTWENGLKQARVLIQNANIKKKSEDFETKKLHMVPEHDKNEKTKGRFSESKTDCENKVRNLSSKKSRENELQDFNLKKRHSYDKKEKSKVDQNSDYQWVDPWRRSKSPPSKKRALSRSVSPRHQSRRCSYASSSASTSSSSSYFDNVYGRPYEKKSPKTRKRSNSRSRSISPSRQRKNWNTFANSSTYQRRHSRSFSRSVTRSPPKKKFFRSRSRSGASSLSSCSDHEINTKKPIFDKKSPKTISTKNYVDPLPKISRSRSPSCNSDCETSEVTVSSISCTSVSSGSEEESSDHSPLIEYKKSPTESKAPLSHKTDLCQTNSVNKSSPKSQVSNKTLFAHIKKADQLNPGDYYKNQAKRNDYKNFMHSRNESISSSHNKMSPFKDYCHNEGKIKSPNKQKNIASVFDKNFVGKQMAEMQLGMNHRIRVPQGYNMSKQIVNDVSKRTETTATNVGVPLKASVNAPKLSNVSKKKITLNLQPKSSKERKPEIDNRNNFSINVEKDSSSKRVHLLHQLKLIEDAIARKKHSA</sequence>
<dbReference type="InterPro" id="IPR000571">
    <property type="entry name" value="Znf_CCCH"/>
</dbReference>
<reference evidence="7" key="1">
    <citation type="submission" date="2020-07" db="EMBL/GenBank/DDBJ databases">
        <title>Multicomponent nature underlies the extraordinary mechanical properties of spider dragline silk.</title>
        <authorList>
            <person name="Kono N."/>
            <person name="Nakamura H."/>
            <person name="Mori M."/>
            <person name="Yoshida Y."/>
            <person name="Ohtoshi R."/>
            <person name="Malay A.D."/>
            <person name="Moran D.A.P."/>
            <person name="Tomita M."/>
            <person name="Numata K."/>
            <person name="Arakawa K."/>
        </authorList>
    </citation>
    <scope>NUCLEOTIDE SEQUENCE</scope>
</reference>
<feature type="compositionally biased region" description="Low complexity" evidence="5">
    <location>
        <begin position="369"/>
        <end position="378"/>
    </location>
</feature>
<dbReference type="SMART" id="SM00356">
    <property type="entry name" value="ZnF_C3H1"/>
    <property type="match status" value="1"/>
</dbReference>
<feature type="compositionally biased region" description="Basic and acidic residues" evidence="5">
    <location>
        <begin position="237"/>
        <end position="246"/>
    </location>
</feature>
<evidence type="ECO:0000256" key="1">
    <source>
        <dbReference type="ARBA" id="ARBA00022723"/>
    </source>
</evidence>
<dbReference type="GO" id="GO:0003723">
    <property type="term" value="F:RNA binding"/>
    <property type="evidence" value="ECO:0007669"/>
    <property type="project" value="TreeGrafter"/>
</dbReference>
<feature type="region of interest" description="Disordered" evidence="5">
    <location>
        <begin position="180"/>
        <end position="421"/>
    </location>
</feature>
<evidence type="ECO:0000256" key="4">
    <source>
        <dbReference type="PROSITE-ProRule" id="PRU00723"/>
    </source>
</evidence>
<keyword evidence="2 4" id="KW-0863">Zinc-finger</keyword>
<dbReference type="GO" id="GO:0008270">
    <property type="term" value="F:zinc ion binding"/>
    <property type="evidence" value="ECO:0007669"/>
    <property type="project" value="UniProtKB-KW"/>
</dbReference>
<keyword evidence="8" id="KW-1185">Reference proteome</keyword>
<keyword evidence="3 4" id="KW-0862">Zinc</keyword>
<gene>
    <name evidence="7" type="primary">AVEN_121032_1</name>
    <name evidence="7" type="ORF">TNCT_658951</name>
</gene>
<feature type="zinc finger region" description="C3H1-type" evidence="4">
    <location>
        <begin position="67"/>
        <end position="94"/>
    </location>
</feature>
<dbReference type="Pfam" id="PF00642">
    <property type="entry name" value="zf-CCCH"/>
    <property type="match status" value="1"/>
</dbReference>
<evidence type="ECO:0000259" key="6">
    <source>
        <dbReference type="PROSITE" id="PS50103"/>
    </source>
</evidence>
<feature type="compositionally biased region" description="Basic and acidic residues" evidence="5">
    <location>
        <begin position="12"/>
        <end position="34"/>
    </location>
</feature>
<evidence type="ECO:0000313" key="8">
    <source>
        <dbReference type="Proteomes" id="UP000887116"/>
    </source>
</evidence>
<keyword evidence="1 4" id="KW-0479">Metal-binding</keyword>
<feature type="domain" description="C3H1-type" evidence="6">
    <location>
        <begin position="67"/>
        <end position="94"/>
    </location>
</feature>
<comment type="caution">
    <text evidence="7">The sequence shown here is derived from an EMBL/GenBank/DDBJ whole genome shotgun (WGS) entry which is preliminary data.</text>
</comment>
<dbReference type="GO" id="GO:0071011">
    <property type="term" value="C:precatalytic spliceosome"/>
    <property type="evidence" value="ECO:0007669"/>
    <property type="project" value="TreeGrafter"/>
</dbReference>
<dbReference type="EMBL" id="BMAO01038150">
    <property type="protein sequence ID" value="GFR22924.1"/>
    <property type="molecule type" value="Genomic_DNA"/>
</dbReference>
<feature type="region of interest" description="Disordered" evidence="5">
    <location>
        <begin position="436"/>
        <end position="486"/>
    </location>
</feature>
<protein>
    <submittedName>
        <fullName evidence="7">C3H1-type domain-containing protein</fullName>
    </submittedName>
</protein>
<accession>A0A8X6IIM9</accession>
<dbReference type="InterPro" id="IPR052647">
    <property type="entry name" value="Zinc_finger_CCCH-type"/>
</dbReference>
<dbReference type="PANTHER" id="PTHR46582">
    <property type="entry name" value="ZINC FINGER CCCH DOMAIN-CONTAINING PROTEIN 18"/>
    <property type="match status" value="1"/>
</dbReference>
<feature type="compositionally biased region" description="Basic and acidic residues" evidence="5">
    <location>
        <begin position="180"/>
        <end position="212"/>
    </location>
</feature>
<proteinExistence type="predicted"/>
<feature type="compositionally biased region" description="Basic residues" evidence="5">
    <location>
        <begin position="258"/>
        <end position="269"/>
    </location>
</feature>
<dbReference type="AlphaFoldDB" id="A0A8X6IIM9"/>
<dbReference type="InterPro" id="IPR036855">
    <property type="entry name" value="Znf_CCCH_sf"/>
</dbReference>
<feature type="compositionally biased region" description="Low complexity" evidence="5">
    <location>
        <begin position="283"/>
        <end position="297"/>
    </location>
</feature>
<feature type="compositionally biased region" description="Acidic residues" evidence="5">
    <location>
        <begin position="35"/>
        <end position="55"/>
    </location>
</feature>
<feature type="compositionally biased region" description="Basic and acidic residues" evidence="5">
    <location>
        <begin position="56"/>
        <end position="65"/>
    </location>
</feature>
<dbReference type="PANTHER" id="PTHR46582:SF1">
    <property type="entry name" value="ZINC FINGER CCCH DOMAIN-CONTAINING PROTEIN 18"/>
    <property type="match status" value="1"/>
</dbReference>
<dbReference type="OrthoDB" id="6431834at2759"/>
<dbReference type="Gene3D" id="4.10.1000.10">
    <property type="entry name" value="Zinc finger, CCCH-type"/>
    <property type="match status" value="1"/>
</dbReference>
<evidence type="ECO:0000256" key="3">
    <source>
        <dbReference type="ARBA" id="ARBA00022833"/>
    </source>
</evidence>
<evidence type="ECO:0000313" key="7">
    <source>
        <dbReference type="EMBL" id="GFR22924.1"/>
    </source>
</evidence>
<feature type="compositionally biased region" description="Basic residues" evidence="5">
    <location>
        <begin position="358"/>
        <end position="368"/>
    </location>
</feature>
<evidence type="ECO:0000256" key="5">
    <source>
        <dbReference type="SAM" id="MobiDB-lite"/>
    </source>
</evidence>
<dbReference type="Proteomes" id="UP000887116">
    <property type="component" value="Unassembled WGS sequence"/>
</dbReference>
<feature type="compositionally biased region" description="Basic and acidic residues" evidence="5">
    <location>
        <begin position="379"/>
        <end position="394"/>
    </location>
</feature>
<dbReference type="SUPFAM" id="SSF90229">
    <property type="entry name" value="CCCH zinc finger"/>
    <property type="match status" value="1"/>
</dbReference>
<feature type="compositionally biased region" description="Polar residues" evidence="5">
    <location>
        <begin position="471"/>
        <end position="486"/>
    </location>
</feature>
<dbReference type="PROSITE" id="PS50103">
    <property type="entry name" value="ZF_C3H1"/>
    <property type="match status" value="1"/>
</dbReference>
<evidence type="ECO:0000256" key="2">
    <source>
        <dbReference type="ARBA" id="ARBA00022771"/>
    </source>
</evidence>